<keyword evidence="2 4" id="KW-0238">DNA-binding</keyword>
<evidence type="ECO:0000313" key="7">
    <source>
        <dbReference type="EMBL" id="OUQ29801.1"/>
    </source>
</evidence>
<keyword evidence="8" id="KW-1185">Reference proteome</keyword>
<dbReference type="OrthoDB" id="107900at2"/>
<accession>A0A1Y4SLC1</accession>
<reference evidence="7 8" key="1">
    <citation type="journal article" date="2018" name="BMC Genomics">
        <title>Whole genome sequencing and function prediction of 133 gut anaerobes isolated from chicken caecum in pure cultures.</title>
        <authorList>
            <person name="Medvecky M."/>
            <person name="Cejkova D."/>
            <person name="Polansky O."/>
            <person name="Karasova D."/>
            <person name="Kubasova T."/>
            <person name="Cizek A."/>
            <person name="Rychlik I."/>
        </authorList>
    </citation>
    <scope>NUCLEOTIDE SEQUENCE [LARGE SCALE GENOMIC DNA]</scope>
    <source>
        <strain evidence="7 8">An13</strain>
    </source>
</reference>
<dbReference type="InterPro" id="IPR011010">
    <property type="entry name" value="DNA_brk_join_enz"/>
</dbReference>
<evidence type="ECO:0008006" key="9">
    <source>
        <dbReference type="Google" id="ProtNLM"/>
    </source>
</evidence>
<proteinExistence type="predicted"/>
<dbReference type="InterPro" id="IPR044068">
    <property type="entry name" value="CB"/>
</dbReference>
<protein>
    <recommendedName>
        <fullName evidence="9">Integrase</fullName>
    </recommendedName>
</protein>
<dbReference type="PANTHER" id="PTHR30349:SF81">
    <property type="entry name" value="TYROSINE RECOMBINASE XERC"/>
    <property type="match status" value="1"/>
</dbReference>
<keyword evidence="1" id="KW-0229">DNA integration</keyword>
<dbReference type="PROSITE" id="PS51900">
    <property type="entry name" value="CB"/>
    <property type="match status" value="1"/>
</dbReference>
<evidence type="ECO:0000259" key="6">
    <source>
        <dbReference type="PROSITE" id="PS51900"/>
    </source>
</evidence>
<comment type="caution">
    <text evidence="7">The sequence shown here is derived from an EMBL/GenBank/DDBJ whole genome shotgun (WGS) entry which is preliminary data.</text>
</comment>
<dbReference type="GO" id="GO:0003677">
    <property type="term" value="F:DNA binding"/>
    <property type="evidence" value="ECO:0007669"/>
    <property type="project" value="UniProtKB-UniRule"/>
</dbReference>
<evidence type="ECO:0000256" key="3">
    <source>
        <dbReference type="ARBA" id="ARBA00023172"/>
    </source>
</evidence>
<evidence type="ECO:0000256" key="1">
    <source>
        <dbReference type="ARBA" id="ARBA00022908"/>
    </source>
</evidence>
<dbReference type="InterPro" id="IPR002104">
    <property type="entry name" value="Integrase_catalytic"/>
</dbReference>
<dbReference type="InterPro" id="IPR050090">
    <property type="entry name" value="Tyrosine_recombinase_XerCD"/>
</dbReference>
<evidence type="ECO:0000256" key="4">
    <source>
        <dbReference type="PROSITE-ProRule" id="PRU01248"/>
    </source>
</evidence>
<evidence type="ECO:0000256" key="2">
    <source>
        <dbReference type="ARBA" id="ARBA00023125"/>
    </source>
</evidence>
<keyword evidence="3" id="KW-0233">DNA recombination</keyword>
<dbReference type="GO" id="GO:0006310">
    <property type="term" value="P:DNA recombination"/>
    <property type="evidence" value="ECO:0007669"/>
    <property type="project" value="UniProtKB-KW"/>
</dbReference>
<dbReference type="GO" id="GO:0015074">
    <property type="term" value="P:DNA integration"/>
    <property type="evidence" value="ECO:0007669"/>
    <property type="project" value="UniProtKB-KW"/>
</dbReference>
<dbReference type="InterPro" id="IPR013762">
    <property type="entry name" value="Integrase-like_cat_sf"/>
</dbReference>
<dbReference type="Gene3D" id="1.10.443.10">
    <property type="entry name" value="Intergrase catalytic core"/>
    <property type="match status" value="1"/>
</dbReference>
<gene>
    <name evidence="7" type="ORF">B5E75_14015</name>
</gene>
<sequence length="343" mass="40127">MTMNNKNFQYYLSHFLTKEMPVNRNNSTNTISSYATTFKLYLEYMNEEKGIKPNNVNLSDITKDNVIGYLNWLEYKHQIQVNSRNVRLAAIRSFVSYLQIEDIEHIFEYQKILSIKKKKSSDNEVLWISKDQMKLLLNSPSSHIKDGFKDKVMLTVLYDTGARVDELIHMKLMDIHLDKPSSIKIKGKGNKVRVVPIMGNTVKLLKKYIDENNLKKRQFEDHPYLFQNRSGKPYTRAGISYIINKYVDIANSKYNARITVKMHPHVFRHSKAVHLLEAGIELIYIRDFLGHSSVKTTEIYAKICSQNKIDALEKVYENLSQTSENDWTNDQDLMDWLTKLSKK</sequence>
<dbReference type="PANTHER" id="PTHR30349">
    <property type="entry name" value="PHAGE INTEGRASE-RELATED"/>
    <property type="match status" value="1"/>
</dbReference>
<feature type="domain" description="Core-binding (CB)" evidence="6">
    <location>
        <begin position="2"/>
        <end position="99"/>
    </location>
</feature>
<feature type="domain" description="Tyr recombinase" evidence="5">
    <location>
        <begin position="123"/>
        <end position="317"/>
    </location>
</feature>
<name>A0A1Y4SLC1_9FIRM</name>
<dbReference type="EMBL" id="NFLJ01000075">
    <property type="protein sequence ID" value="OUQ29801.1"/>
    <property type="molecule type" value="Genomic_DNA"/>
</dbReference>
<organism evidence="7 8">
    <name type="scientific">Massilimicrobiota timonensis</name>
    <dbReference type="NCBI Taxonomy" id="1776392"/>
    <lineage>
        <taxon>Bacteria</taxon>
        <taxon>Bacillati</taxon>
        <taxon>Bacillota</taxon>
        <taxon>Erysipelotrichia</taxon>
        <taxon>Erysipelotrichales</taxon>
        <taxon>Erysipelotrichaceae</taxon>
        <taxon>Massilimicrobiota</taxon>
    </lineage>
</organism>
<dbReference type="SUPFAM" id="SSF56349">
    <property type="entry name" value="DNA breaking-rejoining enzymes"/>
    <property type="match status" value="1"/>
</dbReference>
<dbReference type="Gene3D" id="1.10.150.130">
    <property type="match status" value="1"/>
</dbReference>
<evidence type="ECO:0000259" key="5">
    <source>
        <dbReference type="PROSITE" id="PS51898"/>
    </source>
</evidence>
<dbReference type="AlphaFoldDB" id="A0A1Y4SLC1"/>
<dbReference type="Proteomes" id="UP000195305">
    <property type="component" value="Unassembled WGS sequence"/>
</dbReference>
<dbReference type="Pfam" id="PF00589">
    <property type="entry name" value="Phage_integrase"/>
    <property type="match status" value="1"/>
</dbReference>
<dbReference type="InterPro" id="IPR004107">
    <property type="entry name" value="Integrase_SAM-like_N"/>
</dbReference>
<dbReference type="Pfam" id="PF02899">
    <property type="entry name" value="Phage_int_SAM_1"/>
    <property type="match status" value="1"/>
</dbReference>
<evidence type="ECO:0000313" key="8">
    <source>
        <dbReference type="Proteomes" id="UP000195305"/>
    </source>
</evidence>
<dbReference type="InterPro" id="IPR010998">
    <property type="entry name" value="Integrase_recombinase_N"/>
</dbReference>
<dbReference type="PROSITE" id="PS51898">
    <property type="entry name" value="TYR_RECOMBINASE"/>
    <property type="match status" value="1"/>
</dbReference>